<evidence type="ECO:0000256" key="1">
    <source>
        <dbReference type="SAM" id="Phobius"/>
    </source>
</evidence>
<dbReference type="EMBL" id="JMCB01000003">
    <property type="protein sequence ID" value="KFE70737.1"/>
    <property type="molecule type" value="Genomic_DNA"/>
</dbReference>
<evidence type="ECO:0000313" key="2">
    <source>
        <dbReference type="EMBL" id="KFE70737.1"/>
    </source>
</evidence>
<gene>
    <name evidence="2" type="ORF">DB31_5779</name>
</gene>
<accession>A0A085WSS4</accession>
<name>A0A085WSS4_9BACT</name>
<keyword evidence="3" id="KW-1185">Reference proteome</keyword>
<organism evidence="2 3">
    <name type="scientific">Hyalangium minutum</name>
    <dbReference type="NCBI Taxonomy" id="394096"/>
    <lineage>
        <taxon>Bacteria</taxon>
        <taxon>Pseudomonadati</taxon>
        <taxon>Myxococcota</taxon>
        <taxon>Myxococcia</taxon>
        <taxon>Myxococcales</taxon>
        <taxon>Cystobacterineae</taxon>
        <taxon>Archangiaceae</taxon>
        <taxon>Hyalangium</taxon>
    </lineage>
</organism>
<feature type="transmembrane region" description="Helical" evidence="1">
    <location>
        <begin position="33"/>
        <end position="54"/>
    </location>
</feature>
<feature type="transmembrane region" description="Helical" evidence="1">
    <location>
        <begin position="197"/>
        <end position="217"/>
    </location>
</feature>
<dbReference type="STRING" id="394096.DB31_5779"/>
<feature type="transmembrane region" description="Helical" evidence="1">
    <location>
        <begin position="136"/>
        <end position="158"/>
    </location>
</feature>
<dbReference type="AlphaFoldDB" id="A0A085WSS4"/>
<evidence type="ECO:0000313" key="3">
    <source>
        <dbReference type="Proteomes" id="UP000028725"/>
    </source>
</evidence>
<feature type="transmembrane region" description="Helical" evidence="1">
    <location>
        <begin position="106"/>
        <end position="130"/>
    </location>
</feature>
<comment type="caution">
    <text evidence="2">The sequence shown here is derived from an EMBL/GenBank/DDBJ whole genome shotgun (WGS) entry which is preliminary data.</text>
</comment>
<dbReference type="Proteomes" id="UP000028725">
    <property type="component" value="Unassembled WGS sequence"/>
</dbReference>
<keyword evidence="1" id="KW-0472">Membrane</keyword>
<sequence>MITLLVQLDQLLRGESTRLELLRRGSIDISPGAIALMSLPLSFFSGICMGVFSLTGSGSLAPMQIIASALKMPALFFLTLVVTFPSLYVFNALVGSRLALYSVLKLLVAAIGIMLTVLASLGPIVAFFAVTTTSYAFMKLLNVAVFTIAGVMGGGFLLRTLHRLNLASDDTPPPASPGAPRALPVEPGANVRNLFRIWVVVFALVGAQMAWILRPFIGDPEQPFQWFRPVTSNFFEAVWRAFQSLF</sequence>
<reference evidence="2 3" key="1">
    <citation type="submission" date="2014-04" db="EMBL/GenBank/DDBJ databases">
        <title>Genome assembly of Hyalangium minutum DSM 14724.</title>
        <authorList>
            <person name="Sharma G."/>
            <person name="Subramanian S."/>
        </authorList>
    </citation>
    <scope>NUCLEOTIDE SEQUENCE [LARGE SCALE GENOMIC DNA]</scope>
    <source>
        <strain evidence="2 3">DSM 14724</strain>
    </source>
</reference>
<protein>
    <submittedName>
        <fullName evidence="2">Uncharacterized protein</fullName>
    </submittedName>
</protein>
<proteinExistence type="predicted"/>
<dbReference type="RefSeq" id="WP_044185983.1">
    <property type="nucleotide sequence ID" value="NZ_JMCB01000003.1"/>
</dbReference>
<keyword evidence="1" id="KW-1133">Transmembrane helix</keyword>
<keyword evidence="1" id="KW-0812">Transmembrane</keyword>
<dbReference type="OrthoDB" id="275833at2"/>
<feature type="transmembrane region" description="Helical" evidence="1">
    <location>
        <begin position="74"/>
        <end position="94"/>
    </location>
</feature>